<dbReference type="PANTHER" id="PTHR31194:SF140">
    <property type="entry name" value="ETHYLENE-RESPONSIVE TRANSCRIPTION FACTOR CRF2"/>
    <property type="match status" value="1"/>
</dbReference>
<dbReference type="GO" id="GO:0003677">
    <property type="term" value="F:DNA binding"/>
    <property type="evidence" value="ECO:0007669"/>
    <property type="project" value="UniProtKB-KW"/>
</dbReference>
<dbReference type="SMART" id="SM00380">
    <property type="entry name" value="AP2"/>
    <property type="match status" value="1"/>
</dbReference>
<evidence type="ECO:0000313" key="9">
    <source>
        <dbReference type="RefSeq" id="XP_008783954.2"/>
    </source>
</evidence>
<sequence length="350" mass="38097">MDGMCWSTVKRSEQVDVIPKPFLRQGQRSRCSSDEPNRPAAGPRTVRIFCDDYDATDSSGDEEEGCYFRRRVKRYVQVIRLQDHPTRGAAGAGSTGDKGKSVKAGGKKQKPAAAAAAGRTGSPAVPKFRGVRRRPWGKYAAEIRDPGRRIRLWLGTYDTAEEAAKVYDSAAIQLRGPDATTNFSTRPVAAAPAQPSPPAKNLSDGNLTSISGGYDSGDESHNLSSPTSVLRGFSSTASEKPEVEKPQDRQPTPTEVSDEKGGVLTASIGLPDEFRDFMPFEKVPLYNDFLDFSMSEPRIFEDSTEISFFANNFNDVMLGSGLNLGLTASLEDDFFQDIGDLFPIDPLPAI</sequence>
<dbReference type="RefSeq" id="XP_008783954.2">
    <property type="nucleotide sequence ID" value="XM_008785732.3"/>
</dbReference>
<evidence type="ECO:0000256" key="3">
    <source>
        <dbReference type="ARBA" id="ARBA00023125"/>
    </source>
</evidence>
<dbReference type="InterPro" id="IPR036955">
    <property type="entry name" value="AP2/ERF_dom_sf"/>
</dbReference>
<evidence type="ECO:0000259" key="7">
    <source>
        <dbReference type="PROSITE" id="PS51032"/>
    </source>
</evidence>
<organism evidence="8 9">
    <name type="scientific">Phoenix dactylifera</name>
    <name type="common">Date palm</name>
    <dbReference type="NCBI Taxonomy" id="42345"/>
    <lineage>
        <taxon>Eukaryota</taxon>
        <taxon>Viridiplantae</taxon>
        <taxon>Streptophyta</taxon>
        <taxon>Embryophyta</taxon>
        <taxon>Tracheophyta</taxon>
        <taxon>Spermatophyta</taxon>
        <taxon>Magnoliopsida</taxon>
        <taxon>Liliopsida</taxon>
        <taxon>Arecaceae</taxon>
        <taxon>Coryphoideae</taxon>
        <taxon>Phoeniceae</taxon>
        <taxon>Phoenix</taxon>
    </lineage>
</organism>
<keyword evidence="4" id="KW-0804">Transcription</keyword>
<dbReference type="SUPFAM" id="SSF54171">
    <property type="entry name" value="DNA-binding domain"/>
    <property type="match status" value="1"/>
</dbReference>
<dbReference type="FunFam" id="3.30.730.10:FF:000001">
    <property type="entry name" value="Ethylene-responsive transcription factor 2"/>
    <property type="match status" value="1"/>
</dbReference>
<feature type="region of interest" description="Disordered" evidence="6">
    <location>
        <begin position="22"/>
        <end position="44"/>
    </location>
</feature>
<evidence type="ECO:0000256" key="5">
    <source>
        <dbReference type="ARBA" id="ARBA00023242"/>
    </source>
</evidence>
<dbReference type="AlphaFoldDB" id="A0A8B7BRP7"/>
<keyword evidence="8" id="KW-1185">Reference proteome</keyword>
<dbReference type="Pfam" id="PF00847">
    <property type="entry name" value="AP2"/>
    <property type="match status" value="1"/>
</dbReference>
<dbReference type="InterPro" id="IPR001471">
    <property type="entry name" value="AP2/ERF_dom"/>
</dbReference>
<feature type="region of interest" description="Disordered" evidence="6">
    <location>
        <begin position="85"/>
        <end position="129"/>
    </location>
</feature>
<evidence type="ECO:0000313" key="8">
    <source>
        <dbReference type="Proteomes" id="UP000228380"/>
    </source>
</evidence>
<keyword evidence="2" id="KW-0805">Transcription regulation</keyword>
<dbReference type="PANTHER" id="PTHR31194">
    <property type="entry name" value="SHN SHINE , DNA BINDING / TRANSCRIPTION FACTOR"/>
    <property type="match status" value="1"/>
</dbReference>
<dbReference type="CDD" id="cd00018">
    <property type="entry name" value="AP2"/>
    <property type="match status" value="1"/>
</dbReference>
<dbReference type="PROSITE" id="PS51032">
    <property type="entry name" value="AP2_ERF"/>
    <property type="match status" value="1"/>
</dbReference>
<dbReference type="GO" id="GO:0003700">
    <property type="term" value="F:DNA-binding transcription factor activity"/>
    <property type="evidence" value="ECO:0007669"/>
    <property type="project" value="InterPro"/>
</dbReference>
<dbReference type="InterPro" id="IPR016177">
    <property type="entry name" value="DNA-bd_dom_sf"/>
</dbReference>
<evidence type="ECO:0000256" key="2">
    <source>
        <dbReference type="ARBA" id="ARBA00023015"/>
    </source>
</evidence>
<dbReference type="PRINTS" id="PR00367">
    <property type="entry name" value="ETHRSPELEMNT"/>
</dbReference>
<name>A0A8B7BRP7_PHODC</name>
<dbReference type="GO" id="GO:0005634">
    <property type="term" value="C:nucleus"/>
    <property type="evidence" value="ECO:0007669"/>
    <property type="project" value="UniProtKB-SubCell"/>
</dbReference>
<dbReference type="GeneID" id="103703033"/>
<evidence type="ECO:0000256" key="4">
    <source>
        <dbReference type="ARBA" id="ARBA00023163"/>
    </source>
</evidence>
<feature type="region of interest" description="Disordered" evidence="6">
    <location>
        <begin position="183"/>
        <end position="260"/>
    </location>
</feature>
<dbReference type="Proteomes" id="UP000228380">
    <property type="component" value="Chromosome 8"/>
</dbReference>
<reference evidence="8" key="1">
    <citation type="journal article" date="2019" name="Nat. Commun.">
        <title>Genome-wide association mapping of date palm fruit traits.</title>
        <authorList>
            <person name="Hazzouri K.M."/>
            <person name="Gros-Balthazard M."/>
            <person name="Flowers J.M."/>
            <person name="Copetti D."/>
            <person name="Lemansour A."/>
            <person name="Lebrun M."/>
            <person name="Masmoudi K."/>
            <person name="Ferrand S."/>
            <person name="Dhar M.I."/>
            <person name="Fresquez Z.A."/>
            <person name="Rosas U."/>
            <person name="Zhang J."/>
            <person name="Talag J."/>
            <person name="Lee S."/>
            <person name="Kudrna D."/>
            <person name="Powell R.F."/>
            <person name="Leitch I.J."/>
            <person name="Krueger R.R."/>
            <person name="Wing R.A."/>
            <person name="Amiri K.M.A."/>
            <person name="Purugganan M.D."/>
        </authorList>
    </citation>
    <scope>NUCLEOTIDE SEQUENCE [LARGE SCALE GENOMIC DNA]</scope>
    <source>
        <strain evidence="8">cv. Khalas</strain>
    </source>
</reference>
<keyword evidence="5" id="KW-0539">Nucleus</keyword>
<reference evidence="9" key="2">
    <citation type="submission" date="2025-08" db="UniProtKB">
        <authorList>
            <consortium name="RefSeq"/>
        </authorList>
    </citation>
    <scope>IDENTIFICATION</scope>
    <source>
        <tissue evidence="9">Young leaves</tissue>
    </source>
</reference>
<dbReference type="KEGG" id="pda:103703033"/>
<dbReference type="InterPro" id="IPR050913">
    <property type="entry name" value="AP2/ERF_ERF"/>
</dbReference>
<comment type="subcellular location">
    <subcellularLocation>
        <location evidence="1">Nucleus</location>
    </subcellularLocation>
</comment>
<proteinExistence type="predicted"/>
<keyword evidence="3" id="KW-0238">DNA-binding</keyword>
<dbReference type="OrthoDB" id="777519at2759"/>
<accession>A0A8B7BRP7</accession>
<dbReference type="Gene3D" id="3.30.730.10">
    <property type="entry name" value="AP2/ERF domain"/>
    <property type="match status" value="1"/>
</dbReference>
<gene>
    <name evidence="9" type="primary">LOC103703033</name>
</gene>
<feature type="domain" description="AP2/ERF" evidence="7">
    <location>
        <begin position="127"/>
        <end position="184"/>
    </location>
</feature>
<evidence type="ECO:0000256" key="1">
    <source>
        <dbReference type="ARBA" id="ARBA00004123"/>
    </source>
</evidence>
<protein>
    <submittedName>
        <fullName evidence="9">Ethylene-responsive transcription factor CRF1-like</fullName>
    </submittedName>
</protein>
<evidence type="ECO:0000256" key="6">
    <source>
        <dbReference type="SAM" id="MobiDB-lite"/>
    </source>
</evidence>
<feature type="compositionally biased region" description="Basic and acidic residues" evidence="6">
    <location>
        <begin position="239"/>
        <end position="248"/>
    </location>
</feature>
<feature type="compositionally biased region" description="Polar residues" evidence="6">
    <location>
        <begin position="222"/>
        <end position="238"/>
    </location>
</feature>